<dbReference type="InterPro" id="IPR007263">
    <property type="entry name" value="DCC1-like"/>
</dbReference>
<evidence type="ECO:0000313" key="2">
    <source>
        <dbReference type="Proteomes" id="UP000307362"/>
    </source>
</evidence>
<organism evidence="1 2">
    <name type="scientific">Pseudoalteromonas phenolica</name>
    <dbReference type="NCBI Taxonomy" id="161398"/>
    <lineage>
        <taxon>Bacteria</taxon>
        <taxon>Pseudomonadati</taxon>
        <taxon>Pseudomonadota</taxon>
        <taxon>Gammaproteobacteria</taxon>
        <taxon>Alteromonadales</taxon>
        <taxon>Pseudoalteromonadaceae</taxon>
        <taxon>Pseudoalteromonas</taxon>
    </lineage>
</organism>
<accession>A0A5S3Z085</accession>
<dbReference type="GO" id="GO:0015035">
    <property type="term" value="F:protein-disulfide reductase activity"/>
    <property type="evidence" value="ECO:0007669"/>
    <property type="project" value="InterPro"/>
</dbReference>
<dbReference type="OrthoDB" id="9779630at2"/>
<name>A0A5S3Z085_9GAMM</name>
<sequence>MKKKEILLVYDKDCPACDNYCQVVRIRESIGELKIINAREDSEVLEEVTQLGLDIDQGMVLKMGGVIYYGADAIHALALISSRSGLFNKLNYWLFKSKRVSAVLYPVLRFFRNLLLKMLGKTKINNLNSTGNDRF</sequence>
<dbReference type="Proteomes" id="UP000307362">
    <property type="component" value="Unassembled WGS sequence"/>
</dbReference>
<evidence type="ECO:0000313" key="1">
    <source>
        <dbReference type="EMBL" id="TMP84017.1"/>
    </source>
</evidence>
<evidence type="ECO:0008006" key="3">
    <source>
        <dbReference type="Google" id="ProtNLM"/>
    </source>
</evidence>
<reference evidence="2" key="2">
    <citation type="submission" date="2019-06" db="EMBL/GenBank/DDBJ databases">
        <title>Co-occurence of chitin degradation, pigmentation and bioactivity in marine Pseudoalteromonas.</title>
        <authorList>
            <person name="Sonnenschein E.C."/>
            <person name="Bech P.K."/>
        </authorList>
    </citation>
    <scope>NUCLEOTIDE SEQUENCE [LARGE SCALE GENOMIC DNA]</scope>
    <source>
        <strain evidence="2">S1189</strain>
    </source>
</reference>
<proteinExistence type="predicted"/>
<gene>
    <name evidence="1" type="ORF">CWB73_00705</name>
</gene>
<reference evidence="1 2" key="1">
    <citation type="submission" date="2017-12" db="EMBL/GenBank/DDBJ databases">
        <authorList>
            <person name="Paulsen S."/>
            <person name="Gram L.K."/>
        </authorList>
    </citation>
    <scope>NUCLEOTIDE SEQUENCE [LARGE SCALE GENOMIC DNA]</scope>
    <source>
        <strain evidence="1 2">S1189</strain>
    </source>
</reference>
<dbReference type="RefSeq" id="WP_138565990.1">
    <property type="nucleotide sequence ID" value="NZ_PNCM01000003.1"/>
</dbReference>
<dbReference type="Pfam" id="PF04134">
    <property type="entry name" value="DCC1-like"/>
    <property type="match status" value="1"/>
</dbReference>
<dbReference type="AlphaFoldDB" id="A0A5S3Z085"/>
<dbReference type="EMBL" id="PNCM01000003">
    <property type="protein sequence ID" value="TMP84017.1"/>
    <property type="molecule type" value="Genomic_DNA"/>
</dbReference>
<comment type="caution">
    <text evidence="1">The sequence shown here is derived from an EMBL/GenBank/DDBJ whole genome shotgun (WGS) entry which is preliminary data.</text>
</comment>
<protein>
    <recommendedName>
        <fullName evidence="3">DUF393 domain-containing protein</fullName>
    </recommendedName>
</protein>